<dbReference type="SMART" id="SM00710">
    <property type="entry name" value="PbH1"/>
    <property type="match status" value="10"/>
</dbReference>
<dbReference type="Pfam" id="PF05048">
    <property type="entry name" value="NosD"/>
    <property type="match status" value="1"/>
</dbReference>
<dbReference type="OrthoDB" id="57822at2"/>
<dbReference type="InterPro" id="IPR011050">
    <property type="entry name" value="Pectin_lyase_fold/virulence"/>
</dbReference>
<dbReference type="Proteomes" id="UP000197208">
    <property type="component" value="Unassembled WGS sequence"/>
</dbReference>
<evidence type="ECO:0000256" key="1">
    <source>
        <dbReference type="ARBA" id="ARBA00023157"/>
    </source>
</evidence>
<accession>A0A246BHR3</accession>
<evidence type="ECO:0000256" key="3">
    <source>
        <dbReference type="SAM" id="SignalP"/>
    </source>
</evidence>
<dbReference type="PROSITE" id="PS51257">
    <property type="entry name" value="PROKAR_LIPOPROTEIN"/>
    <property type="match status" value="1"/>
</dbReference>
<evidence type="ECO:0000256" key="2">
    <source>
        <dbReference type="SAM" id="MobiDB-lite"/>
    </source>
</evidence>
<dbReference type="EMBL" id="NHMK01000022">
    <property type="protein sequence ID" value="OWL94807.1"/>
    <property type="molecule type" value="Genomic_DNA"/>
</dbReference>
<keyword evidence="1" id="KW-1015">Disulfide bond</keyword>
<gene>
    <name evidence="7" type="ORF">CBQ26_14930</name>
</gene>
<dbReference type="InterPro" id="IPR007742">
    <property type="entry name" value="NosD_dom"/>
</dbReference>
<evidence type="ECO:0000313" key="8">
    <source>
        <dbReference type="Proteomes" id="UP000197208"/>
    </source>
</evidence>
<feature type="chain" id="PRO_5013077479" description="Pectate lyase superfamily protein domain-containing protein" evidence="3">
    <location>
        <begin position="29"/>
        <end position="645"/>
    </location>
</feature>
<dbReference type="PANTHER" id="PTHR31736">
    <property type="match status" value="1"/>
</dbReference>
<dbReference type="InterPro" id="IPR024535">
    <property type="entry name" value="RHGA/B-epi-like_pectate_lyase"/>
</dbReference>
<protein>
    <recommendedName>
        <fullName evidence="9">Pectate lyase superfamily protein domain-containing protein</fullName>
    </recommendedName>
</protein>
<reference evidence="7 8" key="1">
    <citation type="submission" date="2017-05" db="EMBL/GenBank/DDBJ databases">
        <title>De novo genome assembly of Deniococcus indicus strain DR1.</title>
        <authorList>
            <person name="Chauhan D."/>
            <person name="Yennamalli R.M."/>
            <person name="Priyadarshini R."/>
        </authorList>
    </citation>
    <scope>NUCLEOTIDE SEQUENCE [LARGE SCALE GENOMIC DNA]</scope>
    <source>
        <strain evidence="7 8">DR1</strain>
    </source>
</reference>
<dbReference type="Pfam" id="PF16841">
    <property type="entry name" value="CBM60"/>
    <property type="match status" value="1"/>
</dbReference>
<feature type="signal peptide" evidence="3">
    <location>
        <begin position="1"/>
        <end position="28"/>
    </location>
</feature>
<dbReference type="InterPro" id="IPR031768">
    <property type="entry name" value="CBM60_xylan-bd"/>
</dbReference>
<evidence type="ECO:0000313" key="7">
    <source>
        <dbReference type="EMBL" id="OWL94807.1"/>
    </source>
</evidence>
<sequence length="645" mass="66084">MKSINPHQSLLLLITAGLLASCSQSAPAAAQPSEGAPTVTVTTVEAETAELTTDTLDLQPQGVVEPGAPTGGEVITDPNASGSKAVNLLSNGSTVAFKLGSAVTAGQHELKLRARGVLYNGAPIVTVRINGKEVGRATLSSATYSDSTVGTFQLTAGDVVSVTFINDAYGGPGRDRNAVIDHLILTPRTATATQPVAPAPAPTPTPAPAPTPTPVPGDSVSVKDFGARGDGRTDDTAALRRALATRGKNIHFPAGTYLVGSVVTVDGASSQKLTGAGAIVQASASFVRQGDNAVLYIKNARDLVVDGLTVTGHRTDSTNSSVDIDGVRIASSQNVTLQNATVGRAPTNGLTIVSSQNVTVQDSKFAHSTRHGIWSSKSDNVRLLRNTVQGNGAPNNLTYGGIGILATVGTGFHAEGNTITDISDTATKTEAVSNVTYRNNTIRTFGKDGIKVMPHPPSGVNVVSNAVIEGNTISGYNGWSYDGSGSILMQSTLGGSIRNNTVTGPTSTSGTQDEDGIRVNTYGSGPRSTDITVQGNRIRGVKTGLRLNADKLNVTDNRVEAKTYAAVLGGTNINLTGNPELTGGANITVLFDTGTQANLTGNTLTGPDVGIYAANSGNRGVISQNTFASTYKRTVVAGSGVTVNP</sequence>
<dbReference type="AlphaFoldDB" id="A0A246BHR3"/>
<evidence type="ECO:0000259" key="5">
    <source>
        <dbReference type="Pfam" id="PF12708"/>
    </source>
</evidence>
<feature type="domain" description="Periplasmic copper-binding protein NosD beta helix" evidence="4">
    <location>
        <begin position="465"/>
        <end position="632"/>
    </location>
</feature>
<feature type="domain" description="Rhamnogalacturonase A/B/Epimerase-like pectate lyase" evidence="5">
    <location>
        <begin position="220"/>
        <end position="450"/>
    </location>
</feature>
<evidence type="ECO:0008006" key="9">
    <source>
        <dbReference type="Google" id="ProtNLM"/>
    </source>
</evidence>
<dbReference type="InterPro" id="IPR012334">
    <property type="entry name" value="Pectin_lyas_fold"/>
</dbReference>
<feature type="compositionally biased region" description="Pro residues" evidence="2">
    <location>
        <begin position="197"/>
        <end position="215"/>
    </location>
</feature>
<feature type="region of interest" description="Disordered" evidence="2">
    <location>
        <begin position="191"/>
        <end position="217"/>
    </location>
</feature>
<organism evidence="7 8">
    <name type="scientific">Deinococcus indicus</name>
    <dbReference type="NCBI Taxonomy" id="223556"/>
    <lineage>
        <taxon>Bacteria</taxon>
        <taxon>Thermotogati</taxon>
        <taxon>Deinococcota</taxon>
        <taxon>Deinococci</taxon>
        <taxon>Deinococcales</taxon>
        <taxon>Deinococcaceae</taxon>
        <taxon>Deinococcus</taxon>
    </lineage>
</organism>
<dbReference type="InterPro" id="IPR006626">
    <property type="entry name" value="PbH1"/>
</dbReference>
<feature type="compositionally biased region" description="Polar residues" evidence="2">
    <location>
        <begin position="501"/>
        <end position="511"/>
    </location>
</feature>
<dbReference type="Pfam" id="PF12708">
    <property type="entry name" value="Pect-lyase_RHGA_epim"/>
    <property type="match status" value="1"/>
</dbReference>
<evidence type="ECO:0000259" key="4">
    <source>
        <dbReference type="Pfam" id="PF05048"/>
    </source>
</evidence>
<proteinExistence type="predicted"/>
<feature type="domain" description="Carbohydrate binding module xylan-binding" evidence="6">
    <location>
        <begin position="110"/>
        <end position="194"/>
    </location>
</feature>
<name>A0A246BHR3_9DEIO</name>
<dbReference type="PANTHER" id="PTHR31736:SF19">
    <property type="entry name" value="PECTIN LYASE SUPERFAMILY PROTEIN-RELATED"/>
    <property type="match status" value="1"/>
</dbReference>
<comment type="caution">
    <text evidence="7">The sequence shown here is derived from an EMBL/GenBank/DDBJ whole genome shotgun (WGS) entry which is preliminary data.</text>
</comment>
<keyword evidence="8" id="KW-1185">Reference proteome</keyword>
<dbReference type="Gene3D" id="2.60.60.40">
    <property type="match status" value="1"/>
</dbReference>
<keyword evidence="3" id="KW-0732">Signal</keyword>
<dbReference type="SUPFAM" id="SSF51126">
    <property type="entry name" value="Pectin lyase-like"/>
    <property type="match status" value="1"/>
</dbReference>
<dbReference type="Gene3D" id="2.160.20.10">
    <property type="entry name" value="Single-stranded right-handed beta-helix, Pectin lyase-like"/>
    <property type="match status" value="1"/>
</dbReference>
<feature type="region of interest" description="Disordered" evidence="2">
    <location>
        <begin position="501"/>
        <end position="527"/>
    </location>
</feature>
<evidence type="ECO:0000259" key="6">
    <source>
        <dbReference type="Pfam" id="PF16841"/>
    </source>
</evidence>